<accession>F2KT39</accession>
<evidence type="ECO:0000256" key="5">
    <source>
        <dbReference type="ARBA" id="ARBA00023136"/>
    </source>
</evidence>
<dbReference type="KEGG" id="ave:Arcve_1058"/>
<dbReference type="GO" id="GO:0005886">
    <property type="term" value="C:plasma membrane"/>
    <property type="evidence" value="ECO:0007669"/>
    <property type="project" value="UniProtKB-SubCell"/>
</dbReference>
<feature type="transmembrane region" description="Helical" evidence="6">
    <location>
        <begin position="71"/>
        <end position="88"/>
    </location>
</feature>
<dbReference type="EMBL" id="CP002588">
    <property type="protein sequence ID" value="AEA47069.1"/>
    <property type="molecule type" value="Genomic_DNA"/>
</dbReference>
<evidence type="ECO:0000256" key="4">
    <source>
        <dbReference type="ARBA" id="ARBA00022989"/>
    </source>
</evidence>
<dbReference type="PANTHER" id="PTHR38825">
    <property type="entry name" value="LYSINE EXPORTER PROTEIN (LYSE/YGGA)"/>
    <property type="match status" value="1"/>
</dbReference>
<feature type="transmembrane region" description="Helical" evidence="6">
    <location>
        <begin position="173"/>
        <end position="194"/>
    </location>
</feature>
<comment type="subcellular location">
    <subcellularLocation>
        <location evidence="1">Cell membrane</location>
        <topology evidence="1">Multi-pass membrane protein</topology>
    </subcellularLocation>
</comment>
<dbReference type="PANTHER" id="PTHR38825:SF1">
    <property type="entry name" value="TRANSPORTER, LYSE FAMILY"/>
    <property type="match status" value="1"/>
</dbReference>
<feature type="transmembrane region" description="Helical" evidence="6">
    <location>
        <begin position="100"/>
        <end position="118"/>
    </location>
</feature>
<keyword evidence="4 6" id="KW-1133">Transmembrane helix</keyword>
<gene>
    <name evidence="7" type="ordered locus">Arcve_1058</name>
</gene>
<dbReference type="GO" id="GO:0006865">
    <property type="term" value="P:amino acid transport"/>
    <property type="evidence" value="ECO:0007669"/>
    <property type="project" value="InterPro"/>
</dbReference>
<evidence type="ECO:0000256" key="2">
    <source>
        <dbReference type="ARBA" id="ARBA00022475"/>
    </source>
</evidence>
<dbReference type="STRING" id="693661.Arcve_1058"/>
<keyword evidence="5 6" id="KW-0472">Membrane</keyword>
<dbReference type="GeneID" id="10394171"/>
<sequence length="202" mass="21427">MELAIFLATVVFISLSGVMAPGPLFAATLAEGRKNPLAGFVISAGHAIVEVPIILLLFLFGLSAPPSLKTYVGIAGGVVMLYLAYLELKSGGNDVKPGKALFTGIAMSALNPYFIMWWLTIGLALILKATTFGIVGLALFIVAHELCDFLWLGIISISSNKAAAIWGAKAQKVLTAFSVSILLFFGIYFIYAGLVEFIHTAP</sequence>
<organism evidence="7 8">
    <name type="scientific">Archaeoglobus veneficus (strain DSM 11195 / SNP6)</name>
    <dbReference type="NCBI Taxonomy" id="693661"/>
    <lineage>
        <taxon>Archaea</taxon>
        <taxon>Methanobacteriati</taxon>
        <taxon>Methanobacteriota</taxon>
        <taxon>Archaeoglobi</taxon>
        <taxon>Archaeoglobales</taxon>
        <taxon>Archaeoglobaceae</taxon>
        <taxon>Archaeoglobus</taxon>
    </lineage>
</organism>
<feature type="transmembrane region" description="Helical" evidence="6">
    <location>
        <begin position="125"/>
        <end position="143"/>
    </location>
</feature>
<reference evidence="7 8" key="1">
    <citation type="submission" date="2011-03" db="EMBL/GenBank/DDBJ databases">
        <title>The complete genome of Archaeoglobus veneficus SNP6.</title>
        <authorList>
            <consortium name="US DOE Joint Genome Institute (JGI-PGF)"/>
            <person name="Lucas S."/>
            <person name="Copeland A."/>
            <person name="Lapidus A."/>
            <person name="Bruce D."/>
            <person name="Goodwin L."/>
            <person name="Pitluck S."/>
            <person name="Kyrpides N."/>
            <person name="Mavromatis K."/>
            <person name="Pagani I."/>
            <person name="Ivanova N."/>
            <person name="Mikhailova N."/>
            <person name="Lu M."/>
            <person name="Detter J.C."/>
            <person name="Tapia R."/>
            <person name="Han C."/>
            <person name="Land M."/>
            <person name="Hauser L."/>
            <person name="Markowitz V."/>
            <person name="Cheng J.-F."/>
            <person name="Hugenholtz P."/>
            <person name="Woyke T."/>
            <person name="Wu D."/>
            <person name="Spring S."/>
            <person name="Brambilla E."/>
            <person name="Klenk H.-P."/>
            <person name="Eisen J.A."/>
        </authorList>
    </citation>
    <scope>NUCLEOTIDE SEQUENCE [LARGE SCALE GENOMIC DNA]</scope>
    <source>
        <strain>SNP6</strain>
    </source>
</reference>
<dbReference type="Proteomes" id="UP000008136">
    <property type="component" value="Chromosome"/>
</dbReference>
<dbReference type="HOGENOM" id="CLU_104651_0_0_2"/>
<dbReference type="OrthoDB" id="121309at2157"/>
<evidence type="ECO:0000256" key="1">
    <source>
        <dbReference type="ARBA" id="ARBA00004651"/>
    </source>
</evidence>
<evidence type="ECO:0000313" key="7">
    <source>
        <dbReference type="EMBL" id="AEA47069.1"/>
    </source>
</evidence>
<keyword evidence="2" id="KW-1003">Cell membrane</keyword>
<evidence type="ECO:0000313" key="8">
    <source>
        <dbReference type="Proteomes" id="UP000008136"/>
    </source>
</evidence>
<dbReference type="InterPro" id="IPR001123">
    <property type="entry name" value="LeuE-type"/>
</dbReference>
<keyword evidence="3 6" id="KW-0812">Transmembrane</keyword>
<name>F2KT39_ARCVS</name>
<keyword evidence="8" id="KW-1185">Reference proteome</keyword>
<feature type="transmembrane region" description="Helical" evidence="6">
    <location>
        <begin position="36"/>
        <end position="59"/>
    </location>
</feature>
<evidence type="ECO:0000256" key="6">
    <source>
        <dbReference type="SAM" id="Phobius"/>
    </source>
</evidence>
<evidence type="ECO:0000256" key="3">
    <source>
        <dbReference type="ARBA" id="ARBA00022692"/>
    </source>
</evidence>
<proteinExistence type="predicted"/>
<dbReference type="eggNOG" id="arCOG01947">
    <property type="taxonomic scope" value="Archaea"/>
</dbReference>
<dbReference type="Pfam" id="PF01810">
    <property type="entry name" value="LysE"/>
    <property type="match status" value="1"/>
</dbReference>
<dbReference type="AlphaFoldDB" id="F2KT39"/>
<protein>
    <submittedName>
        <fullName evidence="7">Lysine exporter protein (LYSE/YGGA)</fullName>
    </submittedName>
</protein>
<dbReference type="RefSeq" id="WP_013683733.1">
    <property type="nucleotide sequence ID" value="NC_015320.1"/>
</dbReference>